<name>A0A0D3JMW8_EMIH1</name>
<dbReference type="HOGENOM" id="CLU_948076_0_0_1"/>
<feature type="region of interest" description="Disordered" evidence="1">
    <location>
        <begin position="35"/>
        <end position="67"/>
    </location>
</feature>
<dbReference type="EnsemblProtists" id="EOD24853">
    <property type="protein sequence ID" value="EOD24853"/>
    <property type="gene ID" value="EMIHUDRAFT_238262"/>
</dbReference>
<dbReference type="GO" id="GO:0000166">
    <property type="term" value="F:nucleotide binding"/>
    <property type="evidence" value="ECO:0007669"/>
    <property type="project" value="InterPro"/>
</dbReference>
<accession>A0A0D3JMW8</accession>
<dbReference type="RefSeq" id="XP_005777282.1">
    <property type="nucleotide sequence ID" value="XM_005777225.1"/>
</dbReference>
<evidence type="ECO:0000256" key="1">
    <source>
        <dbReference type="SAM" id="MobiDB-lite"/>
    </source>
</evidence>
<dbReference type="InterPro" id="IPR010997">
    <property type="entry name" value="HRDC-like_sf"/>
</dbReference>
<reference evidence="4" key="1">
    <citation type="journal article" date="2013" name="Nature">
        <title>Pan genome of the phytoplankton Emiliania underpins its global distribution.</title>
        <authorList>
            <person name="Read B.A."/>
            <person name="Kegel J."/>
            <person name="Klute M.J."/>
            <person name="Kuo A."/>
            <person name="Lefebvre S.C."/>
            <person name="Maumus F."/>
            <person name="Mayer C."/>
            <person name="Miller J."/>
            <person name="Monier A."/>
            <person name="Salamov A."/>
            <person name="Young J."/>
            <person name="Aguilar M."/>
            <person name="Claverie J.M."/>
            <person name="Frickenhaus S."/>
            <person name="Gonzalez K."/>
            <person name="Herman E.K."/>
            <person name="Lin Y.C."/>
            <person name="Napier J."/>
            <person name="Ogata H."/>
            <person name="Sarno A.F."/>
            <person name="Shmutz J."/>
            <person name="Schroeder D."/>
            <person name="de Vargas C."/>
            <person name="Verret F."/>
            <person name="von Dassow P."/>
            <person name="Valentin K."/>
            <person name="Van de Peer Y."/>
            <person name="Wheeler G."/>
            <person name="Dacks J.B."/>
            <person name="Delwiche C.F."/>
            <person name="Dyhrman S.T."/>
            <person name="Glockner G."/>
            <person name="John U."/>
            <person name="Richards T."/>
            <person name="Worden A.Z."/>
            <person name="Zhang X."/>
            <person name="Grigoriev I.V."/>
            <person name="Allen A.E."/>
            <person name="Bidle K."/>
            <person name="Borodovsky M."/>
            <person name="Bowler C."/>
            <person name="Brownlee C."/>
            <person name="Cock J.M."/>
            <person name="Elias M."/>
            <person name="Gladyshev V.N."/>
            <person name="Groth M."/>
            <person name="Guda C."/>
            <person name="Hadaegh A."/>
            <person name="Iglesias-Rodriguez M.D."/>
            <person name="Jenkins J."/>
            <person name="Jones B.M."/>
            <person name="Lawson T."/>
            <person name="Leese F."/>
            <person name="Lindquist E."/>
            <person name="Lobanov A."/>
            <person name="Lomsadze A."/>
            <person name="Malik S.B."/>
            <person name="Marsh M.E."/>
            <person name="Mackinder L."/>
            <person name="Mock T."/>
            <person name="Mueller-Roeber B."/>
            <person name="Pagarete A."/>
            <person name="Parker M."/>
            <person name="Probert I."/>
            <person name="Quesneville H."/>
            <person name="Raines C."/>
            <person name="Rensing S.A."/>
            <person name="Riano-Pachon D.M."/>
            <person name="Richier S."/>
            <person name="Rokitta S."/>
            <person name="Shiraiwa Y."/>
            <person name="Soanes D.M."/>
            <person name="van der Giezen M."/>
            <person name="Wahlund T.M."/>
            <person name="Williams B."/>
            <person name="Wilson W."/>
            <person name="Wolfe G."/>
            <person name="Wurch L.L."/>
        </authorList>
    </citation>
    <scope>NUCLEOTIDE SEQUENCE</scope>
</reference>
<reference evidence="3" key="2">
    <citation type="submission" date="2024-10" db="UniProtKB">
        <authorList>
            <consortium name="EnsemblProtists"/>
        </authorList>
    </citation>
    <scope>IDENTIFICATION</scope>
</reference>
<dbReference type="eggNOG" id="ENOG502SZAC">
    <property type="taxonomic scope" value="Eukaryota"/>
</dbReference>
<dbReference type="AlphaFoldDB" id="A0A0D3JMW8"/>
<sequence length="294" mass="31225">MELQHPSDLSAYELERLDNIKRNAAVLASLGLADGSGLGSSPSARPIKRRKPAQVRPLAAPERRSSRLVDGAKAPDFYIANETANGRVTVGGDARALQQATQTATAAAGADSMDPLTLFGLGAMPEGEDDLLESERAAFASLRDAKRAKASELGIEGYKIAQHRSLAEVVRRCPTEVEALRACWGFGGSGVRVDKYGAMFLEALMPHMPSSASELLPGEAAALIAATHARAEELGEGYVWSIAPARSVCEMVRRAPASMEELRSVWGFGGKGLRAQRHGAPLLVGRLARRDTVG</sequence>
<proteinExistence type="predicted"/>
<dbReference type="PROSITE" id="PS50967">
    <property type="entry name" value="HRDC"/>
    <property type="match status" value="1"/>
</dbReference>
<dbReference type="Proteomes" id="UP000013827">
    <property type="component" value="Unassembled WGS sequence"/>
</dbReference>
<organism evidence="3 4">
    <name type="scientific">Emiliania huxleyi (strain CCMP1516)</name>
    <dbReference type="NCBI Taxonomy" id="280463"/>
    <lineage>
        <taxon>Eukaryota</taxon>
        <taxon>Haptista</taxon>
        <taxon>Haptophyta</taxon>
        <taxon>Prymnesiophyceae</taxon>
        <taxon>Isochrysidales</taxon>
        <taxon>Noelaerhabdaceae</taxon>
        <taxon>Emiliania</taxon>
    </lineage>
</organism>
<evidence type="ECO:0000313" key="3">
    <source>
        <dbReference type="EnsemblProtists" id="EOD24853"/>
    </source>
</evidence>
<protein>
    <recommendedName>
        <fullName evidence="2">HRDC domain-containing protein</fullName>
    </recommendedName>
</protein>
<keyword evidence="4" id="KW-1185">Reference proteome</keyword>
<dbReference type="Pfam" id="PF00570">
    <property type="entry name" value="HRDC"/>
    <property type="match status" value="1"/>
</dbReference>
<feature type="domain" description="HRDC" evidence="2">
    <location>
        <begin position="132"/>
        <end position="214"/>
    </location>
</feature>
<dbReference type="Gene3D" id="1.10.150.80">
    <property type="entry name" value="HRDC domain"/>
    <property type="match status" value="1"/>
</dbReference>
<dbReference type="SUPFAM" id="SSF47819">
    <property type="entry name" value="HRDC-like"/>
    <property type="match status" value="1"/>
</dbReference>
<evidence type="ECO:0000259" key="2">
    <source>
        <dbReference type="PROSITE" id="PS50967"/>
    </source>
</evidence>
<dbReference type="GO" id="GO:0003676">
    <property type="term" value="F:nucleic acid binding"/>
    <property type="evidence" value="ECO:0007669"/>
    <property type="project" value="InterPro"/>
</dbReference>
<dbReference type="InterPro" id="IPR044876">
    <property type="entry name" value="HRDC_dom_sf"/>
</dbReference>
<evidence type="ECO:0000313" key="4">
    <source>
        <dbReference type="Proteomes" id="UP000013827"/>
    </source>
</evidence>
<dbReference type="KEGG" id="ehx:EMIHUDRAFT_238262"/>
<dbReference type="InterPro" id="IPR002121">
    <property type="entry name" value="HRDC_dom"/>
</dbReference>
<dbReference type="GeneID" id="17270398"/>
<dbReference type="PaxDb" id="2903-EOD24853"/>